<dbReference type="PANTHER" id="PTHR43065">
    <property type="entry name" value="SENSOR HISTIDINE KINASE"/>
    <property type="match status" value="1"/>
</dbReference>
<dbReference type="PRINTS" id="PR00344">
    <property type="entry name" value="BCTRLSENSOR"/>
</dbReference>
<dbReference type="PANTHER" id="PTHR43065:SF47">
    <property type="match status" value="1"/>
</dbReference>
<dbReference type="SUPFAM" id="SSF47384">
    <property type="entry name" value="Homodimeric domain of signal transducing histidine kinase"/>
    <property type="match status" value="1"/>
</dbReference>
<dbReference type="EMBL" id="JACJFM010000001">
    <property type="protein sequence ID" value="MBB1485264.1"/>
    <property type="molecule type" value="Genomic_DNA"/>
</dbReference>
<sequence length="280" mass="30920">MAEDQGADGVVEQETESLHRQLMEQEALASIGSMVPGVTHEINTPLGVSVTSLSFLRSELSELQDIFARGELTEQNLTDFLDNCEEVTLLLDKNLRRATRLIQSFKALAANQAVVEISVFSLVELLQDVVSSLRHETKRFVSSVHVDCPEDLQITSDAGALTQIISNLVMNSIRHGFDEHHPSPAQGKISIESRVEGDTLVLIYRDNGKGIHPDIYSRIFEPYFTTRKGHGGTGLGLCIVKDLVENRLHGCIEYIPETSGACFRIAFPLAAEKNIQRPPV</sequence>
<dbReference type="InterPro" id="IPR036097">
    <property type="entry name" value="HisK_dim/P_sf"/>
</dbReference>
<dbReference type="InterPro" id="IPR005467">
    <property type="entry name" value="His_kinase_dom"/>
</dbReference>
<organism evidence="4 5">
    <name type="scientific">Oceanospirillum sediminis</name>
    <dbReference type="NCBI Taxonomy" id="2760088"/>
    <lineage>
        <taxon>Bacteria</taxon>
        <taxon>Pseudomonadati</taxon>
        <taxon>Pseudomonadota</taxon>
        <taxon>Gammaproteobacteria</taxon>
        <taxon>Oceanospirillales</taxon>
        <taxon>Oceanospirillaceae</taxon>
        <taxon>Oceanospirillum</taxon>
    </lineage>
</organism>
<dbReference type="Pfam" id="PF02518">
    <property type="entry name" value="HATPase_c"/>
    <property type="match status" value="1"/>
</dbReference>
<accession>A0A839IKL1</accession>
<dbReference type="SMART" id="SM00387">
    <property type="entry name" value="HATPase_c"/>
    <property type="match status" value="1"/>
</dbReference>
<evidence type="ECO:0000313" key="5">
    <source>
        <dbReference type="Proteomes" id="UP000565262"/>
    </source>
</evidence>
<dbReference type="CDD" id="cd00075">
    <property type="entry name" value="HATPase"/>
    <property type="match status" value="1"/>
</dbReference>
<feature type="domain" description="Histidine kinase" evidence="3">
    <location>
        <begin position="37"/>
        <end position="271"/>
    </location>
</feature>
<evidence type="ECO:0000259" key="3">
    <source>
        <dbReference type="PROSITE" id="PS50109"/>
    </source>
</evidence>
<evidence type="ECO:0000313" key="4">
    <source>
        <dbReference type="EMBL" id="MBB1485264.1"/>
    </source>
</evidence>
<dbReference type="InterPro" id="IPR004358">
    <property type="entry name" value="Sig_transdc_His_kin-like_C"/>
</dbReference>
<name>A0A839IKL1_9GAMM</name>
<dbReference type="InterPro" id="IPR036890">
    <property type="entry name" value="HATPase_C_sf"/>
</dbReference>
<comment type="catalytic activity">
    <reaction evidence="1">
        <text>ATP + protein L-histidine = ADP + protein N-phospho-L-histidine.</text>
        <dbReference type="EC" id="2.7.13.3"/>
    </reaction>
</comment>
<dbReference type="Gene3D" id="1.10.287.130">
    <property type="match status" value="1"/>
</dbReference>
<proteinExistence type="predicted"/>
<evidence type="ECO:0000256" key="2">
    <source>
        <dbReference type="ARBA" id="ARBA00012438"/>
    </source>
</evidence>
<dbReference type="EC" id="2.7.13.3" evidence="2"/>
<keyword evidence="5" id="KW-1185">Reference proteome</keyword>
<dbReference type="AlphaFoldDB" id="A0A839IKL1"/>
<keyword evidence="4" id="KW-0808">Transferase</keyword>
<dbReference type="Proteomes" id="UP000565262">
    <property type="component" value="Unassembled WGS sequence"/>
</dbReference>
<protein>
    <recommendedName>
        <fullName evidence="2">histidine kinase</fullName>
        <ecNumber evidence="2">2.7.13.3</ecNumber>
    </recommendedName>
</protein>
<dbReference type="Gene3D" id="3.30.565.10">
    <property type="entry name" value="Histidine kinase-like ATPase, C-terminal domain"/>
    <property type="match status" value="1"/>
</dbReference>
<dbReference type="PROSITE" id="PS50109">
    <property type="entry name" value="HIS_KIN"/>
    <property type="match status" value="1"/>
</dbReference>
<dbReference type="RefSeq" id="WP_182807033.1">
    <property type="nucleotide sequence ID" value="NZ_JACJFM010000001.1"/>
</dbReference>
<keyword evidence="4" id="KW-0418">Kinase</keyword>
<evidence type="ECO:0000256" key="1">
    <source>
        <dbReference type="ARBA" id="ARBA00000085"/>
    </source>
</evidence>
<dbReference type="GO" id="GO:0000155">
    <property type="term" value="F:phosphorelay sensor kinase activity"/>
    <property type="evidence" value="ECO:0007669"/>
    <property type="project" value="InterPro"/>
</dbReference>
<dbReference type="SUPFAM" id="SSF55874">
    <property type="entry name" value="ATPase domain of HSP90 chaperone/DNA topoisomerase II/histidine kinase"/>
    <property type="match status" value="1"/>
</dbReference>
<gene>
    <name evidence="4" type="ORF">H4O21_01345</name>
</gene>
<comment type="caution">
    <text evidence="4">The sequence shown here is derived from an EMBL/GenBank/DDBJ whole genome shotgun (WGS) entry which is preliminary data.</text>
</comment>
<reference evidence="4 5" key="1">
    <citation type="submission" date="2020-08" db="EMBL/GenBank/DDBJ databases">
        <title>Oceanospirillum sp. nov. isolated from marine sediment.</title>
        <authorList>
            <person name="Ji X."/>
        </authorList>
    </citation>
    <scope>NUCLEOTIDE SEQUENCE [LARGE SCALE GENOMIC DNA]</scope>
    <source>
        <strain evidence="4 5">D5</strain>
    </source>
</reference>
<dbReference type="InterPro" id="IPR003594">
    <property type="entry name" value="HATPase_dom"/>
</dbReference>